<organism evidence="2 3">
    <name type="scientific">Nezara viridula</name>
    <name type="common">Southern green stink bug</name>
    <name type="synonym">Cimex viridulus</name>
    <dbReference type="NCBI Taxonomy" id="85310"/>
    <lineage>
        <taxon>Eukaryota</taxon>
        <taxon>Metazoa</taxon>
        <taxon>Ecdysozoa</taxon>
        <taxon>Arthropoda</taxon>
        <taxon>Hexapoda</taxon>
        <taxon>Insecta</taxon>
        <taxon>Pterygota</taxon>
        <taxon>Neoptera</taxon>
        <taxon>Paraneoptera</taxon>
        <taxon>Hemiptera</taxon>
        <taxon>Heteroptera</taxon>
        <taxon>Panheteroptera</taxon>
        <taxon>Pentatomomorpha</taxon>
        <taxon>Pentatomoidea</taxon>
        <taxon>Pentatomidae</taxon>
        <taxon>Pentatominae</taxon>
        <taxon>Nezara</taxon>
    </lineage>
</organism>
<accession>A0A9P0HDP5</accession>
<sequence length="143" mass="15337">MPAVALRMRGRFLVLLLLGVASGGPRRGSEPPNPPLTIGLILPKTLFGVRGYNKAITEATAGLTKPRGPKLEFLKKYTFTAAQVHNQMMVLTPSPTAPSRNPLANLSLQKKTTPASDNSIGPLPAPHYPGCRFLGPLRLLNYG</sequence>
<dbReference type="EMBL" id="OV725080">
    <property type="protein sequence ID" value="CAH1400012.1"/>
    <property type="molecule type" value="Genomic_DNA"/>
</dbReference>
<keyword evidence="3" id="KW-1185">Reference proteome</keyword>
<evidence type="ECO:0000313" key="3">
    <source>
        <dbReference type="Proteomes" id="UP001152798"/>
    </source>
</evidence>
<reference evidence="2" key="1">
    <citation type="submission" date="2022-01" db="EMBL/GenBank/DDBJ databases">
        <authorList>
            <person name="King R."/>
        </authorList>
    </citation>
    <scope>NUCLEOTIDE SEQUENCE</scope>
</reference>
<feature type="chain" id="PRO_5040361675" description="Neuropeptide" evidence="1">
    <location>
        <begin position="24"/>
        <end position="143"/>
    </location>
</feature>
<name>A0A9P0HDP5_NEZVI</name>
<evidence type="ECO:0000256" key="1">
    <source>
        <dbReference type="SAM" id="SignalP"/>
    </source>
</evidence>
<evidence type="ECO:0008006" key="4">
    <source>
        <dbReference type="Google" id="ProtNLM"/>
    </source>
</evidence>
<feature type="signal peptide" evidence="1">
    <location>
        <begin position="1"/>
        <end position="23"/>
    </location>
</feature>
<dbReference type="AlphaFoldDB" id="A0A9P0HDP5"/>
<protein>
    <recommendedName>
        <fullName evidence="4">Neuropeptide</fullName>
    </recommendedName>
</protein>
<evidence type="ECO:0000313" key="2">
    <source>
        <dbReference type="EMBL" id="CAH1400012.1"/>
    </source>
</evidence>
<proteinExistence type="predicted"/>
<dbReference type="Proteomes" id="UP001152798">
    <property type="component" value="Chromosome 4"/>
</dbReference>
<dbReference type="OrthoDB" id="5984008at2759"/>
<gene>
    <name evidence="2" type="ORF">NEZAVI_LOCUS9328</name>
</gene>
<keyword evidence="1" id="KW-0732">Signal</keyword>